<dbReference type="FunFam" id="3.40.50.10810:FF:000005">
    <property type="entry name" value="Photoperiod-independent early flowering 1"/>
    <property type="match status" value="1"/>
</dbReference>
<evidence type="ECO:0000256" key="4">
    <source>
        <dbReference type="ARBA" id="ARBA00022741"/>
    </source>
</evidence>
<dbReference type="SMART" id="SM00490">
    <property type="entry name" value="HELICc"/>
    <property type="match status" value="1"/>
</dbReference>
<feature type="compositionally biased region" description="Acidic residues" evidence="12">
    <location>
        <begin position="1229"/>
        <end position="1240"/>
    </location>
</feature>
<proteinExistence type="inferred from homology"/>
<dbReference type="STRING" id="905079.L1J8R6"/>
<feature type="compositionally biased region" description="Basic and acidic residues" evidence="12">
    <location>
        <begin position="343"/>
        <end position="378"/>
    </location>
</feature>
<accession>L1J8R6</accession>
<dbReference type="OMA" id="YEDEIAM"/>
<feature type="domain" description="Helicase ATP-binding" evidence="13">
    <location>
        <begin position="434"/>
        <end position="599"/>
    </location>
</feature>
<keyword evidence="9" id="KW-0238">DNA-binding</keyword>
<dbReference type="Proteomes" id="UP000011087">
    <property type="component" value="Unassembled WGS sequence"/>
</dbReference>
<dbReference type="SMART" id="SM00487">
    <property type="entry name" value="DEXDc"/>
    <property type="match status" value="1"/>
</dbReference>
<dbReference type="InterPro" id="IPR014001">
    <property type="entry name" value="Helicase_ATP-bd"/>
</dbReference>
<dbReference type="SUPFAM" id="SSF52540">
    <property type="entry name" value="P-loop containing nucleoside triphosphate hydrolases"/>
    <property type="match status" value="2"/>
</dbReference>
<evidence type="ECO:0000256" key="9">
    <source>
        <dbReference type="ARBA" id="ARBA00023125"/>
    </source>
</evidence>
<dbReference type="InterPro" id="IPR038718">
    <property type="entry name" value="SNF2-like_sf"/>
</dbReference>
<reference evidence="16 18" key="1">
    <citation type="journal article" date="2012" name="Nature">
        <title>Algal genomes reveal evolutionary mosaicism and the fate of nucleomorphs.</title>
        <authorList>
            <consortium name="DOE Joint Genome Institute"/>
            <person name="Curtis B.A."/>
            <person name="Tanifuji G."/>
            <person name="Burki F."/>
            <person name="Gruber A."/>
            <person name="Irimia M."/>
            <person name="Maruyama S."/>
            <person name="Arias M.C."/>
            <person name="Ball S.G."/>
            <person name="Gile G.H."/>
            <person name="Hirakawa Y."/>
            <person name="Hopkins J.F."/>
            <person name="Kuo A."/>
            <person name="Rensing S.A."/>
            <person name="Schmutz J."/>
            <person name="Symeonidi A."/>
            <person name="Elias M."/>
            <person name="Eveleigh R.J."/>
            <person name="Herman E.K."/>
            <person name="Klute M.J."/>
            <person name="Nakayama T."/>
            <person name="Obornik M."/>
            <person name="Reyes-Prieto A."/>
            <person name="Armbrust E.V."/>
            <person name="Aves S.J."/>
            <person name="Beiko R.G."/>
            <person name="Coutinho P."/>
            <person name="Dacks J.B."/>
            <person name="Durnford D.G."/>
            <person name="Fast N.M."/>
            <person name="Green B.R."/>
            <person name="Grisdale C.J."/>
            <person name="Hempel F."/>
            <person name="Henrissat B."/>
            <person name="Hoppner M.P."/>
            <person name="Ishida K."/>
            <person name="Kim E."/>
            <person name="Koreny L."/>
            <person name="Kroth P.G."/>
            <person name="Liu Y."/>
            <person name="Malik S.B."/>
            <person name="Maier U.G."/>
            <person name="McRose D."/>
            <person name="Mock T."/>
            <person name="Neilson J.A."/>
            <person name="Onodera N.T."/>
            <person name="Poole A.M."/>
            <person name="Pritham E.J."/>
            <person name="Richards T.A."/>
            <person name="Rocap G."/>
            <person name="Roy S.W."/>
            <person name="Sarai C."/>
            <person name="Schaack S."/>
            <person name="Shirato S."/>
            <person name="Slamovits C.H."/>
            <person name="Spencer D.F."/>
            <person name="Suzuki S."/>
            <person name="Worden A.Z."/>
            <person name="Zauner S."/>
            <person name="Barry K."/>
            <person name="Bell C."/>
            <person name="Bharti A.K."/>
            <person name="Crow J.A."/>
            <person name="Grimwood J."/>
            <person name="Kramer R."/>
            <person name="Lindquist E."/>
            <person name="Lucas S."/>
            <person name="Salamov A."/>
            <person name="McFadden G.I."/>
            <person name="Lane C.E."/>
            <person name="Keeling P.J."/>
            <person name="Gray M.W."/>
            <person name="Grigoriev I.V."/>
            <person name="Archibald J.M."/>
        </authorList>
    </citation>
    <scope>NUCLEOTIDE SEQUENCE</scope>
    <source>
        <strain evidence="16 18">CCMP2712</strain>
    </source>
</reference>
<dbReference type="GeneID" id="17301582"/>
<evidence type="ECO:0000256" key="2">
    <source>
        <dbReference type="ARBA" id="ARBA00004229"/>
    </source>
</evidence>
<evidence type="ECO:0000259" key="13">
    <source>
        <dbReference type="PROSITE" id="PS51192"/>
    </source>
</evidence>
<reference evidence="18" key="2">
    <citation type="submission" date="2012-11" db="EMBL/GenBank/DDBJ databases">
        <authorList>
            <person name="Kuo A."/>
            <person name="Curtis B.A."/>
            <person name="Tanifuji G."/>
            <person name="Burki F."/>
            <person name="Gruber A."/>
            <person name="Irimia M."/>
            <person name="Maruyama S."/>
            <person name="Arias M.C."/>
            <person name="Ball S.G."/>
            <person name="Gile G.H."/>
            <person name="Hirakawa Y."/>
            <person name="Hopkins J.F."/>
            <person name="Rensing S.A."/>
            <person name="Schmutz J."/>
            <person name="Symeonidi A."/>
            <person name="Elias M."/>
            <person name="Eveleigh R.J."/>
            <person name="Herman E.K."/>
            <person name="Klute M.J."/>
            <person name="Nakayama T."/>
            <person name="Obornik M."/>
            <person name="Reyes-Prieto A."/>
            <person name="Armbrust E.V."/>
            <person name="Aves S.J."/>
            <person name="Beiko R.G."/>
            <person name="Coutinho P."/>
            <person name="Dacks J.B."/>
            <person name="Durnford D.G."/>
            <person name="Fast N.M."/>
            <person name="Green B.R."/>
            <person name="Grisdale C."/>
            <person name="Hempe F."/>
            <person name="Henrissat B."/>
            <person name="Hoppner M.P."/>
            <person name="Ishida K.-I."/>
            <person name="Kim E."/>
            <person name="Koreny L."/>
            <person name="Kroth P.G."/>
            <person name="Liu Y."/>
            <person name="Malik S.-B."/>
            <person name="Maier U.G."/>
            <person name="McRose D."/>
            <person name="Mock T."/>
            <person name="Neilson J.A."/>
            <person name="Onodera N.T."/>
            <person name="Poole A.M."/>
            <person name="Pritham E.J."/>
            <person name="Richards T.A."/>
            <person name="Rocap G."/>
            <person name="Roy S.W."/>
            <person name="Sarai C."/>
            <person name="Schaack S."/>
            <person name="Shirato S."/>
            <person name="Slamovits C.H."/>
            <person name="Spencer D.F."/>
            <person name="Suzuki S."/>
            <person name="Worden A.Z."/>
            <person name="Zauner S."/>
            <person name="Barry K."/>
            <person name="Bell C."/>
            <person name="Bharti A.K."/>
            <person name="Crow J.A."/>
            <person name="Grimwood J."/>
            <person name="Kramer R."/>
            <person name="Lindquist E."/>
            <person name="Lucas S."/>
            <person name="Salamov A."/>
            <person name="McFadden G.I."/>
            <person name="Lane C.E."/>
            <person name="Keeling P.J."/>
            <person name="Gray M.W."/>
            <person name="Grigoriev I.V."/>
            <person name="Archibald J.M."/>
        </authorList>
    </citation>
    <scope>NUCLEOTIDE SEQUENCE</scope>
    <source>
        <strain evidence="18">CCMP2712</strain>
    </source>
</reference>
<dbReference type="GO" id="GO:0003677">
    <property type="term" value="F:DNA binding"/>
    <property type="evidence" value="ECO:0007669"/>
    <property type="project" value="UniProtKB-KW"/>
</dbReference>
<reference evidence="17" key="3">
    <citation type="submission" date="2016-03" db="UniProtKB">
        <authorList>
            <consortium name="EnsemblProtists"/>
        </authorList>
    </citation>
    <scope>IDENTIFICATION</scope>
</reference>
<comment type="similarity">
    <text evidence="3">Belongs to the SNF2/RAD54 helicase family. SWR1 subfamily.</text>
</comment>
<evidence type="ECO:0000256" key="3">
    <source>
        <dbReference type="ARBA" id="ARBA00009220"/>
    </source>
</evidence>
<dbReference type="PROSITE" id="PS51194">
    <property type="entry name" value="HELICASE_CTER"/>
    <property type="match status" value="1"/>
</dbReference>
<evidence type="ECO:0000256" key="5">
    <source>
        <dbReference type="ARBA" id="ARBA00022801"/>
    </source>
</evidence>
<evidence type="ECO:0000313" key="18">
    <source>
        <dbReference type="Proteomes" id="UP000011087"/>
    </source>
</evidence>
<evidence type="ECO:0000256" key="8">
    <source>
        <dbReference type="ARBA" id="ARBA00022853"/>
    </source>
</evidence>
<feature type="region of interest" description="Disordered" evidence="12">
    <location>
        <begin position="261"/>
        <end position="384"/>
    </location>
</feature>
<feature type="domain" description="HSA" evidence="15">
    <location>
        <begin position="131"/>
        <end position="205"/>
    </location>
</feature>
<evidence type="ECO:0000256" key="12">
    <source>
        <dbReference type="SAM" id="MobiDB-lite"/>
    </source>
</evidence>
<feature type="region of interest" description="Disordered" evidence="12">
    <location>
        <begin position="1227"/>
        <end position="1249"/>
    </location>
</feature>
<feature type="region of interest" description="Disordered" evidence="12">
    <location>
        <begin position="1"/>
        <end position="34"/>
    </location>
</feature>
<keyword evidence="11" id="KW-0175">Coiled coil</keyword>
<dbReference type="PaxDb" id="55529-EKX44911"/>
<feature type="coiled-coil region" evidence="11">
    <location>
        <begin position="43"/>
        <end position="71"/>
    </location>
</feature>
<keyword evidence="4" id="KW-0547">Nucleotide-binding</keyword>
<feature type="compositionally biased region" description="Basic and acidic residues" evidence="12">
    <location>
        <begin position="8"/>
        <end position="23"/>
    </location>
</feature>
<feature type="compositionally biased region" description="Polar residues" evidence="12">
    <location>
        <begin position="294"/>
        <end position="305"/>
    </location>
</feature>
<dbReference type="InterPro" id="IPR050520">
    <property type="entry name" value="INO80/SWR1_helicase"/>
</dbReference>
<feature type="compositionally biased region" description="Acidic residues" evidence="12">
    <location>
        <begin position="306"/>
        <end position="328"/>
    </location>
</feature>
<dbReference type="CDD" id="cd18003">
    <property type="entry name" value="DEXQc_SRCAP"/>
    <property type="match status" value="1"/>
</dbReference>
<keyword evidence="7" id="KW-0067">ATP-binding</keyword>
<dbReference type="PANTHER" id="PTHR45685:SF1">
    <property type="entry name" value="HELICASE SRCAP"/>
    <property type="match status" value="1"/>
</dbReference>
<dbReference type="EMBL" id="JH993002">
    <property type="protein sequence ID" value="EKX44911.1"/>
    <property type="molecule type" value="Genomic_DNA"/>
</dbReference>
<dbReference type="GO" id="GO:0000812">
    <property type="term" value="C:Swr1 complex"/>
    <property type="evidence" value="ECO:0007669"/>
    <property type="project" value="TreeGrafter"/>
</dbReference>
<dbReference type="GO" id="GO:0005524">
    <property type="term" value="F:ATP binding"/>
    <property type="evidence" value="ECO:0007669"/>
    <property type="project" value="UniProtKB-KW"/>
</dbReference>
<feature type="region of interest" description="Disordered" evidence="12">
    <location>
        <begin position="1180"/>
        <end position="1199"/>
    </location>
</feature>
<dbReference type="RefSeq" id="XP_005831891.1">
    <property type="nucleotide sequence ID" value="XM_005831834.1"/>
</dbReference>
<dbReference type="InterPro" id="IPR027417">
    <property type="entry name" value="P-loop_NTPase"/>
</dbReference>
<dbReference type="Gene3D" id="3.40.50.10810">
    <property type="entry name" value="Tandem AAA-ATPase domain"/>
    <property type="match status" value="1"/>
</dbReference>
<protein>
    <submittedName>
        <fullName evidence="16 17">Uncharacterized protein</fullName>
    </submittedName>
</protein>
<dbReference type="InterPro" id="IPR001650">
    <property type="entry name" value="Helicase_C-like"/>
</dbReference>
<sequence>MGTPGDEPPLKKHASEVMVKQEPDMAASSGSNDVQGPVNLQVALSWKNKVKEALNKRKRLLEDELQYLNGDGALLDYFHVSQKAAAASSAPAAATLGHDVHKSSEKSQGLSDEDKLILAKAKAIEQKLKFKAKWPEPPRRKVHHDYLLEEMTWLATDFRQERKWKMAVAKKVAYACVKYHAQKQLRAERADKDKENVARKKAGKIAKEVKKFWSQIQTLAQHKQQVQVDVEKKKMLGKHLDFLVDQTEKYSTMIAQDLAVPQKQNPVPQPKPTETQAVSAKGHDGAKSGENEQIFGNSTGAQSATDDMEYAVEDDEDDDEETMEEAEKDENKADVAEEAASTAKDESEEAKNEMSVDKPSDQSEVPKQDTEGEVKAEEPGGISAEAKDVADMARTLAPTGHTLATTQVKTEVPFLLSANLKMREYQHIALDWMVALYDKGLNGILADEMGLGKTIMTISVLAYLACERGIWGPHLIVVPTSLLLNWEIEVKRWCPSFKVLTYYGSQKERKAKRQGWSKPNSFHICITSYKMAVQDQKMFRRKKWKYMILDEAHNIKNFQSQRWQVLLNFRSKRRLLLTGTPLQNNLMELWSLLHFLMPHIFSSHSEFKDWFANPLMSMVEGTSAMNDSLVQRLHSVLRPFILRRLKKDVETQLPNKHEHVVNCRLSKRQRCLYDDFMAAGSTQAKLQSGNLLEVINVLMQLRKVCNHPDLFEERPIVSPFDCTNTVIHSSAEFSSVSRWNPLSDVDLKGLNFLFSEFENISKFDAQLLADRHASRKLIVELGESLTSYEEYSNLQAEKREWSSVSEYKEYLMNKRKKMKSYRFSQMMMVNERRCQGTPIYGTSLCRLIESVRRPVDEVVALASDPKRYFEYTDTLRNLVLTSPERVFGRGGKEGCISTKLLHPMYDLDDREVDSLYHILTNFVCIIPKARALPPSAVLSHPNLNENIVNEDRVLDCRHWFSSFNDVCRPAYIRQQLYFPDKRLLQYDCGKLQVLDGMLRKLKSEGHRVLLFTQMSKVLDILETFLSFHGHVYIRLDGATKIEMRQKLVERFNQDPKILVFISSTRAGGVGINLTGADTVIFYDSDWNPAMDRQAQDRCHRIGQTREVNIYRLVSESTVEENILKKARQKLQLENLALKDGAASLFNPDMFKKIDVRELFEEEKAPVEQVETNPLAHLQAQESATPVKDSKGDKDSRKNVLSDKEWELAIANAEDEQDVEAMKIAKQEEREEMADFEDEAPADAGDRDVSEAAQDDFGLGKVEAVAMAIESELMPVQRYALQYLENEFKQAGITLVAGVNFDKEQWERDQLRRIRDQDADRMYDEDEILYYEVSGCSQQVYRELVNRLQSGFEKSNLDFGGFYEPPNPDDDKFTYINEPMYQDTDID</sequence>
<keyword evidence="10" id="KW-0539">Nucleus</keyword>
<keyword evidence="5" id="KW-0378">Hydrolase</keyword>
<dbReference type="OrthoDB" id="372624at2759"/>
<dbReference type="InterPro" id="IPR049730">
    <property type="entry name" value="SNF2/RAD54-like_C"/>
</dbReference>
<evidence type="ECO:0000313" key="17">
    <source>
        <dbReference type="EnsemblProtists" id="EKX44911"/>
    </source>
</evidence>
<dbReference type="GO" id="GO:0004386">
    <property type="term" value="F:helicase activity"/>
    <property type="evidence" value="ECO:0007669"/>
    <property type="project" value="UniProtKB-KW"/>
</dbReference>
<dbReference type="PROSITE" id="PS51204">
    <property type="entry name" value="HSA"/>
    <property type="match status" value="1"/>
</dbReference>
<dbReference type="GO" id="GO:0016887">
    <property type="term" value="F:ATP hydrolysis activity"/>
    <property type="evidence" value="ECO:0007669"/>
    <property type="project" value="TreeGrafter"/>
</dbReference>
<gene>
    <name evidence="16" type="ORF">GUITHDRAFT_139505</name>
</gene>
<dbReference type="GO" id="GO:0009507">
    <property type="term" value="C:chloroplast"/>
    <property type="evidence" value="ECO:0007669"/>
    <property type="project" value="UniProtKB-SubCell"/>
</dbReference>
<evidence type="ECO:0000256" key="11">
    <source>
        <dbReference type="SAM" id="Coils"/>
    </source>
</evidence>
<evidence type="ECO:0000256" key="1">
    <source>
        <dbReference type="ARBA" id="ARBA00004123"/>
    </source>
</evidence>
<dbReference type="InterPro" id="IPR000330">
    <property type="entry name" value="SNF2_N"/>
</dbReference>
<dbReference type="Pfam" id="PF00176">
    <property type="entry name" value="SNF2-rel_dom"/>
    <property type="match status" value="1"/>
</dbReference>
<evidence type="ECO:0000259" key="14">
    <source>
        <dbReference type="PROSITE" id="PS51194"/>
    </source>
</evidence>
<dbReference type="HOGENOM" id="CLU_000315_17_5_1"/>
<evidence type="ECO:0000256" key="7">
    <source>
        <dbReference type="ARBA" id="ARBA00022840"/>
    </source>
</evidence>
<keyword evidence="8" id="KW-0156">Chromatin regulator</keyword>
<dbReference type="PANTHER" id="PTHR45685">
    <property type="entry name" value="HELICASE SRCAP-RELATED"/>
    <property type="match status" value="1"/>
</dbReference>
<dbReference type="SMART" id="SM00573">
    <property type="entry name" value="HSA"/>
    <property type="match status" value="1"/>
</dbReference>
<dbReference type="GO" id="GO:0042393">
    <property type="term" value="F:histone binding"/>
    <property type="evidence" value="ECO:0007669"/>
    <property type="project" value="TreeGrafter"/>
</dbReference>
<organism evidence="16">
    <name type="scientific">Guillardia theta (strain CCMP2712)</name>
    <name type="common">Cryptophyte</name>
    <dbReference type="NCBI Taxonomy" id="905079"/>
    <lineage>
        <taxon>Eukaryota</taxon>
        <taxon>Cryptophyceae</taxon>
        <taxon>Pyrenomonadales</taxon>
        <taxon>Geminigeraceae</taxon>
        <taxon>Guillardia</taxon>
    </lineage>
</organism>
<comment type="subcellular location">
    <subcellularLocation>
        <location evidence="1">Nucleus</location>
    </subcellularLocation>
    <subcellularLocation>
        <location evidence="2">Plastid</location>
        <location evidence="2">Chloroplast</location>
    </subcellularLocation>
</comment>
<dbReference type="eggNOG" id="KOG0391">
    <property type="taxonomic scope" value="Eukaryota"/>
</dbReference>
<feature type="domain" description="Helicase C-terminal" evidence="14">
    <location>
        <begin position="993"/>
        <end position="1141"/>
    </location>
</feature>
<dbReference type="Gene3D" id="3.40.50.300">
    <property type="entry name" value="P-loop containing nucleotide triphosphate hydrolases"/>
    <property type="match status" value="1"/>
</dbReference>
<dbReference type="PROSITE" id="PS51192">
    <property type="entry name" value="HELICASE_ATP_BIND_1"/>
    <property type="match status" value="1"/>
</dbReference>
<evidence type="ECO:0000259" key="15">
    <source>
        <dbReference type="PROSITE" id="PS51204"/>
    </source>
</evidence>
<dbReference type="InterPro" id="IPR014012">
    <property type="entry name" value="HSA_dom"/>
</dbReference>
<dbReference type="CDD" id="cd18793">
    <property type="entry name" value="SF2_C_SNF"/>
    <property type="match status" value="1"/>
</dbReference>
<feature type="compositionally biased region" description="Basic and acidic residues" evidence="12">
    <location>
        <begin position="281"/>
        <end position="290"/>
    </location>
</feature>
<dbReference type="EnsemblProtists" id="EKX44911">
    <property type="protein sequence ID" value="EKX44911"/>
    <property type="gene ID" value="GUITHDRAFT_139505"/>
</dbReference>
<dbReference type="Pfam" id="PF07529">
    <property type="entry name" value="HSA"/>
    <property type="match status" value="1"/>
</dbReference>
<keyword evidence="6" id="KW-0347">Helicase</keyword>
<dbReference type="Pfam" id="PF00271">
    <property type="entry name" value="Helicase_C"/>
    <property type="match status" value="1"/>
</dbReference>
<evidence type="ECO:0000256" key="6">
    <source>
        <dbReference type="ARBA" id="ARBA00022806"/>
    </source>
</evidence>
<evidence type="ECO:0000313" key="16">
    <source>
        <dbReference type="EMBL" id="EKX44911.1"/>
    </source>
</evidence>
<name>L1J8R6_GUITC</name>
<keyword evidence="18" id="KW-1185">Reference proteome</keyword>
<dbReference type="GO" id="GO:0006338">
    <property type="term" value="P:chromatin remodeling"/>
    <property type="evidence" value="ECO:0007669"/>
    <property type="project" value="TreeGrafter"/>
</dbReference>
<dbReference type="KEGG" id="gtt:GUITHDRAFT_139505"/>
<feature type="compositionally biased region" description="Basic and acidic residues" evidence="12">
    <location>
        <begin position="1187"/>
        <end position="1199"/>
    </location>
</feature>
<evidence type="ECO:0000256" key="10">
    <source>
        <dbReference type="ARBA" id="ARBA00023242"/>
    </source>
</evidence>